<dbReference type="OrthoDB" id="883283at2"/>
<accession>A0A4Z0P0U5</accession>
<reference evidence="2 3" key="1">
    <citation type="submission" date="2019-04" db="EMBL/GenBank/DDBJ databases">
        <authorList>
            <person name="Feng G."/>
            <person name="Zhang J."/>
            <person name="Zhu H."/>
        </authorList>
    </citation>
    <scope>NUCLEOTIDE SEQUENCE [LARGE SCALE GENOMIC DNA]</scope>
    <source>
        <strain evidence="2 3">92R-1</strain>
    </source>
</reference>
<organism evidence="2 3">
    <name type="scientific">Hymenobacter fodinae</name>
    <dbReference type="NCBI Taxonomy" id="2510796"/>
    <lineage>
        <taxon>Bacteria</taxon>
        <taxon>Pseudomonadati</taxon>
        <taxon>Bacteroidota</taxon>
        <taxon>Cytophagia</taxon>
        <taxon>Cytophagales</taxon>
        <taxon>Hymenobacteraceae</taxon>
        <taxon>Hymenobacter</taxon>
    </lineage>
</organism>
<protein>
    <submittedName>
        <fullName evidence="2">Uncharacterized protein</fullName>
    </submittedName>
</protein>
<evidence type="ECO:0000256" key="1">
    <source>
        <dbReference type="SAM" id="SignalP"/>
    </source>
</evidence>
<dbReference type="Proteomes" id="UP000298337">
    <property type="component" value="Unassembled WGS sequence"/>
</dbReference>
<proteinExistence type="predicted"/>
<keyword evidence="1" id="KW-0732">Signal</keyword>
<dbReference type="EMBL" id="SRLA01000005">
    <property type="protein sequence ID" value="TGE04776.1"/>
    <property type="molecule type" value="Genomic_DNA"/>
</dbReference>
<gene>
    <name evidence="2" type="ORF">EU556_21585</name>
</gene>
<evidence type="ECO:0000313" key="3">
    <source>
        <dbReference type="Proteomes" id="UP000298337"/>
    </source>
</evidence>
<feature type="chain" id="PRO_5021243738" evidence="1">
    <location>
        <begin position="22"/>
        <end position="112"/>
    </location>
</feature>
<keyword evidence="3" id="KW-1185">Reference proteome</keyword>
<dbReference type="AlphaFoldDB" id="A0A4Z0P0U5"/>
<feature type="signal peptide" evidence="1">
    <location>
        <begin position="1"/>
        <end position="21"/>
    </location>
</feature>
<sequence length="112" mass="11959">MKKLFYMVGCLLVLSSSPVMAVVGDPAVVVVRVSEHAGGISIAISKGAGPAEMARFDNGDNDKYLTRAADGYQKVIANLYAQGYVLQSTVQGYQDPSIKSYSTLIFIKAPKP</sequence>
<evidence type="ECO:0000313" key="2">
    <source>
        <dbReference type="EMBL" id="TGE04776.1"/>
    </source>
</evidence>
<comment type="caution">
    <text evidence="2">The sequence shown here is derived from an EMBL/GenBank/DDBJ whole genome shotgun (WGS) entry which is preliminary data.</text>
</comment>
<dbReference type="RefSeq" id="WP_135436237.1">
    <property type="nucleotide sequence ID" value="NZ_SRLA01000005.1"/>
</dbReference>
<name>A0A4Z0P0U5_9BACT</name>